<dbReference type="STRING" id="112090.W4FC34"/>
<dbReference type="EMBL" id="KI913339">
    <property type="protein sequence ID" value="ETV64278.1"/>
    <property type="molecule type" value="Genomic_DNA"/>
</dbReference>
<evidence type="ECO:0000313" key="1">
    <source>
        <dbReference type="EMBL" id="ETV64278.1"/>
    </source>
</evidence>
<dbReference type="AlphaFoldDB" id="W4FC34"/>
<proteinExistence type="predicted"/>
<name>W4FC34_APHAT</name>
<organism evidence="1">
    <name type="scientific">Aphanomyces astaci</name>
    <name type="common">Crayfish plague agent</name>
    <dbReference type="NCBI Taxonomy" id="112090"/>
    <lineage>
        <taxon>Eukaryota</taxon>
        <taxon>Sar</taxon>
        <taxon>Stramenopiles</taxon>
        <taxon>Oomycota</taxon>
        <taxon>Saprolegniomycetes</taxon>
        <taxon>Saprolegniales</taxon>
        <taxon>Verrucalvaceae</taxon>
        <taxon>Aphanomyces</taxon>
    </lineage>
</organism>
<dbReference type="VEuPathDB" id="FungiDB:H257_18807"/>
<sequence length="337" mass="38278">MNHTTSSQFTSLLPYHLVALTETKFTQLDHLESAHYHWNCADSGGLSFWTHMSSSPYDGRNGCGLLATSNCPITDMVDISSTMPSAATLRNRYLLVRGLLDDIVVRKVIISYVVISIPLCNPVLDQIGDYRSHGTGRAELLSWLSHISALDPWRQSNPTTLVYSNPTNSTRLDYVFMTPELFTDCFVHAEYHVNMRHHYFHCDHAPLSFHLETASLKPHTKAPWRCPTWLFQLTEVKAELERLLDTMLDALHSPNHRHYNPGFMFHEHIRAASIYLRQQSRQRHNAKLKELQSLRLNLASALQVHHRAPSADTDETLTAASHSIGRCDGRCVQRAGT</sequence>
<evidence type="ECO:0008006" key="2">
    <source>
        <dbReference type="Google" id="ProtNLM"/>
    </source>
</evidence>
<reference evidence="1" key="1">
    <citation type="submission" date="2013-12" db="EMBL/GenBank/DDBJ databases">
        <title>The Genome Sequence of Aphanomyces astaci APO3.</title>
        <authorList>
            <consortium name="The Broad Institute Genomics Platform"/>
            <person name="Russ C."/>
            <person name="Tyler B."/>
            <person name="van West P."/>
            <person name="Dieguez-Uribeondo J."/>
            <person name="Young S.K."/>
            <person name="Zeng Q."/>
            <person name="Gargeya S."/>
            <person name="Fitzgerald M."/>
            <person name="Abouelleil A."/>
            <person name="Alvarado L."/>
            <person name="Chapman S.B."/>
            <person name="Gainer-Dewar J."/>
            <person name="Goldberg J."/>
            <person name="Griggs A."/>
            <person name="Gujja S."/>
            <person name="Hansen M."/>
            <person name="Howarth C."/>
            <person name="Imamovic A."/>
            <person name="Ireland A."/>
            <person name="Larimer J."/>
            <person name="McCowan C."/>
            <person name="Murphy C."/>
            <person name="Pearson M."/>
            <person name="Poon T.W."/>
            <person name="Priest M."/>
            <person name="Roberts A."/>
            <person name="Saif S."/>
            <person name="Shea T."/>
            <person name="Sykes S."/>
            <person name="Wortman J."/>
            <person name="Nusbaum C."/>
            <person name="Birren B."/>
        </authorList>
    </citation>
    <scope>NUCLEOTIDE SEQUENCE [LARGE SCALE GENOMIC DNA]</scope>
    <source>
        <strain evidence="1">APO3</strain>
    </source>
</reference>
<protein>
    <recommendedName>
        <fullName evidence="2">Endonuclease/exonuclease/phosphatase domain-containing protein</fullName>
    </recommendedName>
</protein>
<accession>W4FC34</accession>
<gene>
    <name evidence="1" type="ORF">H257_18807</name>
</gene>
<dbReference type="Gene3D" id="3.60.10.10">
    <property type="entry name" value="Endonuclease/exonuclease/phosphatase"/>
    <property type="match status" value="1"/>
</dbReference>
<dbReference type="RefSeq" id="XP_009846235.1">
    <property type="nucleotide sequence ID" value="XM_009847933.1"/>
</dbReference>
<dbReference type="SUPFAM" id="SSF56219">
    <property type="entry name" value="DNase I-like"/>
    <property type="match status" value="1"/>
</dbReference>
<dbReference type="InterPro" id="IPR036691">
    <property type="entry name" value="Endo/exonu/phosph_ase_sf"/>
</dbReference>
<dbReference type="GeneID" id="20820803"/>